<name>A0A554VJ43_9FLAO</name>
<dbReference type="RefSeq" id="WP_143916928.1">
    <property type="nucleotide sequence ID" value="NZ_CANLVC010000010.1"/>
</dbReference>
<dbReference type="EMBL" id="VLNR01000028">
    <property type="protein sequence ID" value="TSE07913.1"/>
    <property type="molecule type" value="Genomic_DNA"/>
</dbReference>
<protein>
    <submittedName>
        <fullName evidence="1">Uncharacterized protein</fullName>
    </submittedName>
</protein>
<sequence length="62" mass="7279">MKNTILALGVGFLIGRHIYKKYDKKEADRKEAQVKKRLIETLEDLGLTKREVKSQSNHILRR</sequence>
<dbReference type="Proteomes" id="UP000318833">
    <property type="component" value="Unassembled WGS sequence"/>
</dbReference>
<accession>A0A554VJ43</accession>
<proteinExistence type="predicted"/>
<organism evidence="1 2">
    <name type="scientific">Aquimarina algiphila</name>
    <dbReference type="NCBI Taxonomy" id="2047982"/>
    <lineage>
        <taxon>Bacteria</taxon>
        <taxon>Pseudomonadati</taxon>
        <taxon>Bacteroidota</taxon>
        <taxon>Flavobacteriia</taxon>
        <taxon>Flavobacteriales</taxon>
        <taxon>Flavobacteriaceae</taxon>
        <taxon>Aquimarina</taxon>
    </lineage>
</organism>
<keyword evidence="2" id="KW-1185">Reference proteome</keyword>
<dbReference type="OrthoDB" id="1448867at2"/>
<evidence type="ECO:0000313" key="1">
    <source>
        <dbReference type="EMBL" id="TSE07913.1"/>
    </source>
</evidence>
<gene>
    <name evidence="1" type="ORF">FOF46_14400</name>
</gene>
<comment type="caution">
    <text evidence="1">The sequence shown here is derived from an EMBL/GenBank/DDBJ whole genome shotgun (WGS) entry which is preliminary data.</text>
</comment>
<reference evidence="1 2" key="1">
    <citation type="submission" date="2019-07" db="EMBL/GenBank/DDBJ databases">
        <title>The draft genome sequence of Aquimarina algiphila M91.</title>
        <authorList>
            <person name="Meng X."/>
        </authorList>
    </citation>
    <scope>NUCLEOTIDE SEQUENCE [LARGE SCALE GENOMIC DNA]</scope>
    <source>
        <strain evidence="1 2">M91</strain>
    </source>
</reference>
<evidence type="ECO:0000313" key="2">
    <source>
        <dbReference type="Proteomes" id="UP000318833"/>
    </source>
</evidence>
<dbReference type="AlphaFoldDB" id="A0A554VJ43"/>